<name>A0A1J5P4D4_9ZZZZ</name>
<keyword evidence="2" id="KW-0547">Nucleotide-binding</keyword>
<accession>A0A1J5P4D4</accession>
<protein>
    <submittedName>
        <fullName evidence="7">Flagellum site-determining protein YlxH</fullName>
    </submittedName>
</protein>
<evidence type="ECO:0000256" key="1">
    <source>
        <dbReference type="ARBA" id="ARBA00022723"/>
    </source>
</evidence>
<dbReference type="Pfam" id="PF10609">
    <property type="entry name" value="ParA"/>
    <property type="match status" value="1"/>
</dbReference>
<dbReference type="PANTHER" id="PTHR42961">
    <property type="entry name" value="IRON-SULFUR PROTEIN NUBPL"/>
    <property type="match status" value="1"/>
</dbReference>
<evidence type="ECO:0000256" key="5">
    <source>
        <dbReference type="ARBA" id="ARBA00023014"/>
    </source>
</evidence>
<dbReference type="GO" id="GO:0051539">
    <property type="term" value="F:4 iron, 4 sulfur cluster binding"/>
    <property type="evidence" value="ECO:0007669"/>
    <property type="project" value="TreeGrafter"/>
</dbReference>
<dbReference type="GO" id="GO:0016226">
    <property type="term" value="P:iron-sulfur cluster assembly"/>
    <property type="evidence" value="ECO:0007669"/>
    <property type="project" value="InterPro"/>
</dbReference>
<dbReference type="InterPro" id="IPR027417">
    <property type="entry name" value="P-loop_NTPase"/>
</dbReference>
<dbReference type="GO" id="GO:0046872">
    <property type="term" value="F:metal ion binding"/>
    <property type="evidence" value="ECO:0007669"/>
    <property type="project" value="UniProtKB-KW"/>
</dbReference>
<feature type="region of interest" description="Disordered" evidence="6">
    <location>
        <begin position="1"/>
        <end position="28"/>
    </location>
</feature>
<evidence type="ECO:0000256" key="6">
    <source>
        <dbReference type="SAM" id="MobiDB-lite"/>
    </source>
</evidence>
<evidence type="ECO:0000256" key="3">
    <source>
        <dbReference type="ARBA" id="ARBA00022840"/>
    </source>
</evidence>
<dbReference type="PANTHER" id="PTHR42961:SF2">
    <property type="entry name" value="IRON-SULFUR PROTEIN NUBPL"/>
    <property type="match status" value="1"/>
</dbReference>
<evidence type="ECO:0000256" key="2">
    <source>
        <dbReference type="ARBA" id="ARBA00022741"/>
    </source>
</evidence>
<dbReference type="GO" id="GO:0140663">
    <property type="term" value="F:ATP-dependent FeS chaperone activity"/>
    <property type="evidence" value="ECO:0007669"/>
    <property type="project" value="InterPro"/>
</dbReference>
<comment type="caution">
    <text evidence="7">The sequence shown here is derived from an EMBL/GenBank/DDBJ whole genome shotgun (WGS) entry which is preliminary data.</text>
</comment>
<dbReference type="HAMAP" id="MF_02040">
    <property type="entry name" value="Mrp_NBP35"/>
    <property type="match status" value="1"/>
</dbReference>
<reference evidence="7" key="1">
    <citation type="submission" date="2016-10" db="EMBL/GenBank/DDBJ databases">
        <title>Sequence of Gallionella enrichment culture.</title>
        <authorList>
            <person name="Poehlein A."/>
            <person name="Muehling M."/>
            <person name="Daniel R."/>
        </authorList>
    </citation>
    <scope>NUCLEOTIDE SEQUENCE</scope>
</reference>
<keyword evidence="1" id="KW-0479">Metal-binding</keyword>
<dbReference type="InterPro" id="IPR033756">
    <property type="entry name" value="YlxH/NBP35"/>
</dbReference>
<dbReference type="InterPro" id="IPR019591">
    <property type="entry name" value="Mrp/NBP35_ATP-bd"/>
</dbReference>
<evidence type="ECO:0000256" key="4">
    <source>
        <dbReference type="ARBA" id="ARBA00023004"/>
    </source>
</evidence>
<organism evidence="7">
    <name type="scientific">mine drainage metagenome</name>
    <dbReference type="NCBI Taxonomy" id="410659"/>
    <lineage>
        <taxon>unclassified sequences</taxon>
        <taxon>metagenomes</taxon>
        <taxon>ecological metagenomes</taxon>
    </lineage>
</organism>
<dbReference type="FunFam" id="3.40.50.300:FF:001278">
    <property type="entry name" value="Iron-sulfur cluster carrier protein"/>
    <property type="match status" value="1"/>
</dbReference>
<dbReference type="SUPFAM" id="SSF52540">
    <property type="entry name" value="P-loop containing nucleoside triphosphate hydrolases"/>
    <property type="match status" value="1"/>
</dbReference>
<sequence>MTRVRKGARLAHDPQAQPAPPAEAERPAHVKRVIAVASGKGGVGKSTISVNLAVALARQSLRVGLLDADVYGPSAPRMLGVDGEPGFGPEKKLIPLEAWGVKVMSIGFLVDEAAPMIWRGPMASSAARQMVHDVAWGSAAEPLDVLVVDLPPGTGDIQLTLVQKLKLDGVVIVSTPQEIALIDARRAAAMYIKTATPILGVVENMAWFVDASGARIPIFGEGGARAEAVKLGVPLLAEIPLDMALRQACDDGRPVVAAAPDSASAKVFAAMAKLLG</sequence>
<dbReference type="AlphaFoldDB" id="A0A1J5P4D4"/>
<gene>
    <name evidence="7" type="primary">ylxH_9</name>
    <name evidence="7" type="ORF">GALL_520110</name>
</gene>
<proteinExistence type="inferred from homology"/>
<dbReference type="EMBL" id="MLJW01006618">
    <property type="protein sequence ID" value="OIQ66417.1"/>
    <property type="molecule type" value="Genomic_DNA"/>
</dbReference>
<evidence type="ECO:0000313" key="7">
    <source>
        <dbReference type="EMBL" id="OIQ66417.1"/>
    </source>
</evidence>
<keyword evidence="3" id="KW-0067">ATP-binding</keyword>
<dbReference type="GO" id="GO:0005524">
    <property type="term" value="F:ATP binding"/>
    <property type="evidence" value="ECO:0007669"/>
    <property type="project" value="UniProtKB-KW"/>
</dbReference>
<dbReference type="Gene3D" id="3.40.50.300">
    <property type="entry name" value="P-loop containing nucleotide triphosphate hydrolases"/>
    <property type="match status" value="1"/>
</dbReference>
<dbReference type="InterPro" id="IPR044304">
    <property type="entry name" value="NUBPL-like"/>
</dbReference>
<dbReference type="CDD" id="cd02037">
    <property type="entry name" value="Mrp_NBP35"/>
    <property type="match status" value="1"/>
</dbReference>
<keyword evidence="5" id="KW-0411">Iron-sulfur</keyword>
<keyword evidence="4" id="KW-0408">Iron</keyword>